<dbReference type="EMBL" id="BMKA01000002">
    <property type="protein sequence ID" value="GGA18238.1"/>
    <property type="molecule type" value="Genomic_DNA"/>
</dbReference>
<evidence type="ECO:0000259" key="10">
    <source>
        <dbReference type="Pfam" id="PF02602"/>
    </source>
</evidence>
<comment type="pathway">
    <text evidence="1 9">Porphyrin-containing compound metabolism; protoporphyrin-IX biosynthesis; coproporphyrinogen-III from 5-aminolevulinate: step 3/4.</text>
</comment>
<evidence type="ECO:0000313" key="12">
    <source>
        <dbReference type="Proteomes" id="UP000628017"/>
    </source>
</evidence>
<dbReference type="InterPro" id="IPR039793">
    <property type="entry name" value="UROS/Hem4"/>
</dbReference>
<evidence type="ECO:0000256" key="3">
    <source>
        <dbReference type="ARBA" id="ARBA00013109"/>
    </source>
</evidence>
<dbReference type="Proteomes" id="UP000628017">
    <property type="component" value="Unassembled WGS sequence"/>
</dbReference>
<dbReference type="GO" id="GO:0006780">
    <property type="term" value="P:uroporphyrinogen III biosynthetic process"/>
    <property type="evidence" value="ECO:0007669"/>
    <property type="project" value="UniProtKB-UniRule"/>
</dbReference>
<evidence type="ECO:0000256" key="7">
    <source>
        <dbReference type="ARBA" id="ARBA00040167"/>
    </source>
</evidence>
<dbReference type="InterPro" id="IPR036108">
    <property type="entry name" value="4pyrrol_syn_uPrphyn_synt_sf"/>
</dbReference>
<dbReference type="CDD" id="cd06578">
    <property type="entry name" value="HemD"/>
    <property type="match status" value="1"/>
</dbReference>
<reference evidence="11" key="2">
    <citation type="submission" date="2020-09" db="EMBL/GenBank/DDBJ databases">
        <authorList>
            <person name="Sun Q."/>
            <person name="Zhou Y."/>
        </authorList>
    </citation>
    <scope>NUCLEOTIDE SEQUENCE</scope>
    <source>
        <strain evidence="11">CGMCC 1.15880</strain>
    </source>
</reference>
<evidence type="ECO:0000256" key="9">
    <source>
        <dbReference type="RuleBase" id="RU366031"/>
    </source>
</evidence>
<protein>
    <recommendedName>
        <fullName evidence="7 9">Uroporphyrinogen-III synthase</fullName>
        <ecNumber evidence="3 9">4.2.1.75</ecNumber>
    </recommendedName>
</protein>
<evidence type="ECO:0000256" key="1">
    <source>
        <dbReference type="ARBA" id="ARBA00004772"/>
    </source>
</evidence>
<dbReference type="GO" id="GO:0004852">
    <property type="term" value="F:uroporphyrinogen-III synthase activity"/>
    <property type="evidence" value="ECO:0007669"/>
    <property type="project" value="UniProtKB-UniRule"/>
</dbReference>
<evidence type="ECO:0000256" key="4">
    <source>
        <dbReference type="ARBA" id="ARBA00023239"/>
    </source>
</evidence>
<sequence>MTHPTLLMIRPEPQSRAFTAAFTAQTDRAVPVIYSPVIGITPRNDVDLPDDATLLLFTSVNSVTVWSKHTTDRSPSTLCVGENTAEAARAQGFKTQSADGTGEDLLALVLAQATREDRIYYLSGNHAALDLAQALQANGLNARRIVLYDQSPVTLSKVALTALNEEPVVVPIFSPRTARYLAEQISDVPLFKCRFLCISENAAAPLKGLPAPTEIASYPTRASMISALDMTLRNFTAKD</sequence>
<dbReference type="Pfam" id="PF02602">
    <property type="entry name" value="HEM4"/>
    <property type="match status" value="1"/>
</dbReference>
<keyword evidence="11" id="KW-0808">Transferase</keyword>
<dbReference type="PANTHER" id="PTHR38042:SF1">
    <property type="entry name" value="UROPORPHYRINOGEN-III SYNTHASE, CHLOROPLASTIC"/>
    <property type="match status" value="1"/>
</dbReference>
<gene>
    <name evidence="11" type="ORF">GCM10011498_18640</name>
</gene>
<keyword evidence="4 9" id="KW-0456">Lyase</keyword>
<dbReference type="RefSeq" id="WP_188673787.1">
    <property type="nucleotide sequence ID" value="NZ_BMKA01000002.1"/>
</dbReference>
<dbReference type="GO" id="GO:0006782">
    <property type="term" value="P:protoporphyrinogen IX biosynthetic process"/>
    <property type="evidence" value="ECO:0007669"/>
    <property type="project" value="UniProtKB-UniRule"/>
</dbReference>
<dbReference type="EC" id="4.2.1.75" evidence="3 9"/>
<comment type="similarity">
    <text evidence="2 9">Belongs to the uroporphyrinogen-III synthase family.</text>
</comment>
<reference evidence="11" key="1">
    <citation type="journal article" date="2014" name="Int. J. Syst. Evol. Microbiol.">
        <title>Complete genome sequence of Corynebacterium casei LMG S-19264T (=DSM 44701T), isolated from a smear-ripened cheese.</title>
        <authorList>
            <consortium name="US DOE Joint Genome Institute (JGI-PGF)"/>
            <person name="Walter F."/>
            <person name="Albersmeier A."/>
            <person name="Kalinowski J."/>
            <person name="Ruckert C."/>
        </authorList>
    </citation>
    <scope>NUCLEOTIDE SEQUENCE</scope>
    <source>
        <strain evidence="11">CGMCC 1.15880</strain>
    </source>
</reference>
<accession>A0A916QYI2</accession>
<evidence type="ECO:0000256" key="8">
    <source>
        <dbReference type="ARBA" id="ARBA00048617"/>
    </source>
</evidence>
<comment type="caution">
    <text evidence="11">The sequence shown here is derived from an EMBL/GenBank/DDBJ whole genome shotgun (WGS) entry which is preliminary data.</text>
</comment>
<dbReference type="AlphaFoldDB" id="A0A916QYI2"/>
<dbReference type="GO" id="GO:0032259">
    <property type="term" value="P:methylation"/>
    <property type="evidence" value="ECO:0007669"/>
    <property type="project" value="UniProtKB-KW"/>
</dbReference>
<dbReference type="SUPFAM" id="SSF69618">
    <property type="entry name" value="HemD-like"/>
    <property type="match status" value="1"/>
</dbReference>
<evidence type="ECO:0000313" key="11">
    <source>
        <dbReference type="EMBL" id="GGA18238.1"/>
    </source>
</evidence>
<dbReference type="GO" id="GO:0008168">
    <property type="term" value="F:methyltransferase activity"/>
    <property type="evidence" value="ECO:0007669"/>
    <property type="project" value="UniProtKB-KW"/>
</dbReference>
<evidence type="ECO:0000256" key="5">
    <source>
        <dbReference type="ARBA" id="ARBA00023244"/>
    </source>
</evidence>
<feature type="domain" description="Tetrapyrrole biosynthesis uroporphyrinogen III synthase" evidence="10">
    <location>
        <begin position="32"/>
        <end position="225"/>
    </location>
</feature>
<keyword evidence="11" id="KW-0489">Methyltransferase</keyword>
<keyword evidence="12" id="KW-1185">Reference proteome</keyword>
<dbReference type="Gene3D" id="3.40.50.10090">
    <property type="match status" value="2"/>
</dbReference>
<organism evidence="11 12">
    <name type="scientific">Neptunicoccus cionae</name>
    <dbReference type="NCBI Taxonomy" id="2035344"/>
    <lineage>
        <taxon>Bacteria</taxon>
        <taxon>Pseudomonadati</taxon>
        <taxon>Pseudomonadota</taxon>
        <taxon>Alphaproteobacteria</taxon>
        <taxon>Rhodobacterales</taxon>
        <taxon>Paracoccaceae</taxon>
        <taxon>Neptunicoccus</taxon>
    </lineage>
</organism>
<comment type="catalytic activity">
    <reaction evidence="8 9">
        <text>hydroxymethylbilane = uroporphyrinogen III + H2O</text>
        <dbReference type="Rhea" id="RHEA:18965"/>
        <dbReference type="ChEBI" id="CHEBI:15377"/>
        <dbReference type="ChEBI" id="CHEBI:57308"/>
        <dbReference type="ChEBI" id="CHEBI:57845"/>
        <dbReference type="EC" id="4.2.1.75"/>
    </reaction>
</comment>
<dbReference type="InterPro" id="IPR003754">
    <property type="entry name" value="4pyrrol_synth_uPrphyn_synth"/>
</dbReference>
<proteinExistence type="inferred from homology"/>
<dbReference type="PANTHER" id="PTHR38042">
    <property type="entry name" value="UROPORPHYRINOGEN-III SYNTHASE, CHLOROPLASTIC"/>
    <property type="match status" value="1"/>
</dbReference>
<evidence type="ECO:0000256" key="6">
    <source>
        <dbReference type="ARBA" id="ARBA00037589"/>
    </source>
</evidence>
<evidence type="ECO:0000256" key="2">
    <source>
        <dbReference type="ARBA" id="ARBA00008133"/>
    </source>
</evidence>
<keyword evidence="5 9" id="KW-0627">Porphyrin biosynthesis</keyword>
<name>A0A916QYI2_9RHOB</name>
<comment type="function">
    <text evidence="6 9">Catalyzes cyclization of the linear tetrapyrrole, hydroxymethylbilane, to the macrocyclic uroporphyrinogen III.</text>
</comment>